<organism evidence="2 3">
    <name type="scientific">Pseudo-nitzschia multistriata</name>
    <dbReference type="NCBI Taxonomy" id="183589"/>
    <lineage>
        <taxon>Eukaryota</taxon>
        <taxon>Sar</taxon>
        <taxon>Stramenopiles</taxon>
        <taxon>Ochrophyta</taxon>
        <taxon>Bacillariophyta</taxon>
        <taxon>Bacillariophyceae</taxon>
        <taxon>Bacillariophycidae</taxon>
        <taxon>Bacillariales</taxon>
        <taxon>Bacillariaceae</taxon>
        <taxon>Pseudo-nitzschia</taxon>
    </lineage>
</organism>
<dbReference type="AlphaFoldDB" id="A0A448Z0W1"/>
<sequence length="276" mass="30941">MDFDADCMASGPCSEKEIRPEMDVSDIHPNGNGEHASDSVKKMNGSFLETSKLSVLALADTTVLAEDISDCDLEDDESPGIEDEDAERFQVREVPDTKRLSSSDPGKLKSDANTANLDGGDRGTMSCMKDKQPAKSSKGRRLGFATLTVREYPRVLGDNVCMIGAPISLAWEHDPENVQIYDLVEYDEAVKSTRRTQTELKMPSKHREKLLREMGYTGREIQEAVKKSNIARNHRKRTVEMLKMQPLHEAFEKLGRFGKKVSGRKKDDILNYKKSI</sequence>
<protein>
    <submittedName>
        <fullName evidence="2">Uncharacterized protein</fullName>
    </submittedName>
</protein>
<name>A0A448Z0W1_9STRA</name>
<feature type="region of interest" description="Disordered" evidence="1">
    <location>
        <begin position="1"/>
        <end position="40"/>
    </location>
</feature>
<accession>A0A448Z0W1</accession>
<feature type="compositionally biased region" description="Basic and acidic residues" evidence="1">
    <location>
        <begin position="87"/>
        <end position="110"/>
    </location>
</feature>
<evidence type="ECO:0000313" key="3">
    <source>
        <dbReference type="Proteomes" id="UP000291116"/>
    </source>
</evidence>
<feature type="compositionally biased region" description="Basic and acidic residues" evidence="1">
    <location>
        <begin position="14"/>
        <end position="26"/>
    </location>
</feature>
<evidence type="ECO:0000313" key="2">
    <source>
        <dbReference type="EMBL" id="VEU35681.1"/>
    </source>
</evidence>
<reference evidence="2 3" key="1">
    <citation type="submission" date="2019-01" db="EMBL/GenBank/DDBJ databases">
        <authorList>
            <person name="Ferrante I. M."/>
        </authorList>
    </citation>
    <scope>NUCLEOTIDE SEQUENCE [LARGE SCALE GENOMIC DNA]</scope>
    <source>
        <strain evidence="2 3">B856</strain>
    </source>
</reference>
<feature type="compositionally biased region" description="Acidic residues" evidence="1">
    <location>
        <begin position="69"/>
        <end position="86"/>
    </location>
</feature>
<dbReference type="EMBL" id="CAACVS010000065">
    <property type="protein sequence ID" value="VEU35681.1"/>
    <property type="molecule type" value="Genomic_DNA"/>
</dbReference>
<dbReference type="OrthoDB" id="48604at2759"/>
<feature type="region of interest" description="Disordered" evidence="1">
    <location>
        <begin position="69"/>
        <end position="136"/>
    </location>
</feature>
<gene>
    <name evidence="2" type="ORF">PSNMU_V1.4_AUG-EV-PASAV3_0024270</name>
</gene>
<evidence type="ECO:0000256" key="1">
    <source>
        <dbReference type="SAM" id="MobiDB-lite"/>
    </source>
</evidence>
<dbReference type="Proteomes" id="UP000291116">
    <property type="component" value="Unassembled WGS sequence"/>
</dbReference>
<keyword evidence="3" id="KW-1185">Reference proteome</keyword>
<proteinExistence type="predicted"/>